<dbReference type="InterPro" id="IPR017943">
    <property type="entry name" value="Bactericidal_perm-incr_a/b_dom"/>
</dbReference>
<reference evidence="2 3" key="1">
    <citation type="journal article" date="2018" name="PLoS ONE">
        <title>The draft genome of Kipferlia bialata reveals reductive genome evolution in fornicate parasites.</title>
        <authorList>
            <person name="Tanifuji G."/>
            <person name="Takabayashi S."/>
            <person name="Kume K."/>
            <person name="Takagi M."/>
            <person name="Nakayama T."/>
            <person name="Kamikawa R."/>
            <person name="Inagaki Y."/>
            <person name="Hashimoto T."/>
        </authorList>
    </citation>
    <scope>NUCLEOTIDE SEQUENCE [LARGE SCALE GENOMIC DNA]</scope>
    <source>
        <strain evidence="2">NY0173</strain>
    </source>
</reference>
<name>A0A9K3CRJ4_9EUKA</name>
<evidence type="ECO:0000313" key="2">
    <source>
        <dbReference type="EMBL" id="GIQ81796.1"/>
    </source>
</evidence>
<dbReference type="EMBL" id="BDIP01000497">
    <property type="protein sequence ID" value="GIQ81796.1"/>
    <property type="molecule type" value="Genomic_DNA"/>
</dbReference>
<feature type="domain" description="Lipid-binding serum glycoprotein C-terminal" evidence="1">
    <location>
        <begin position="26"/>
        <end position="120"/>
    </location>
</feature>
<keyword evidence="3" id="KW-1185">Reference proteome</keyword>
<dbReference type="Pfam" id="PF02886">
    <property type="entry name" value="LBP_BPI_CETP_C"/>
    <property type="match status" value="1"/>
</dbReference>
<dbReference type="GO" id="GO:0008289">
    <property type="term" value="F:lipid binding"/>
    <property type="evidence" value="ECO:0007669"/>
    <property type="project" value="InterPro"/>
</dbReference>
<dbReference type="Proteomes" id="UP000265618">
    <property type="component" value="Unassembled WGS sequence"/>
</dbReference>
<sequence>MGRTGMVGRESIMPSPLPNLVTDEDLQMVISSTVFESLYLSALDLDLLEGEIDYDKVTNPQFQSLLNTATLGSICPGLYAAYPDAPVSLSLETSIMPTVSVMPSALFTNITGTVHVSVLDADTDAMVDAFSVGYSAGLAGIPQTQTHEHTHNHYTSNVTLFYMDYSPYNVTGWPVESSFGPVDMDSPMATQLEMFLSAFGVAPWLSQWTLDHAPNYGIKGDMFDWPAMYPLLLAPATIVYNVPMVVQ</sequence>
<dbReference type="Gene3D" id="3.15.20.10">
    <property type="entry name" value="Bactericidal permeability-increasing protein, domain 2"/>
    <property type="match status" value="1"/>
</dbReference>
<proteinExistence type="predicted"/>
<accession>A0A9K3CRJ4</accession>
<evidence type="ECO:0000313" key="3">
    <source>
        <dbReference type="Proteomes" id="UP000265618"/>
    </source>
</evidence>
<dbReference type="AlphaFoldDB" id="A0A9K3CRJ4"/>
<dbReference type="InterPro" id="IPR001124">
    <property type="entry name" value="Lipid-bd_serum_glycop_C"/>
</dbReference>
<comment type="caution">
    <text evidence="2">The sequence shown here is derived from an EMBL/GenBank/DDBJ whole genome shotgun (WGS) entry which is preliminary data.</text>
</comment>
<organism evidence="2 3">
    <name type="scientific">Kipferlia bialata</name>
    <dbReference type="NCBI Taxonomy" id="797122"/>
    <lineage>
        <taxon>Eukaryota</taxon>
        <taxon>Metamonada</taxon>
        <taxon>Carpediemonas-like organisms</taxon>
        <taxon>Kipferlia</taxon>
    </lineage>
</organism>
<evidence type="ECO:0000259" key="1">
    <source>
        <dbReference type="Pfam" id="PF02886"/>
    </source>
</evidence>
<gene>
    <name evidence="2" type="ORF">KIPB_002815</name>
</gene>
<dbReference type="SUPFAM" id="SSF55394">
    <property type="entry name" value="Bactericidal permeability-increasing protein, BPI"/>
    <property type="match status" value="1"/>
</dbReference>
<protein>
    <recommendedName>
        <fullName evidence="1">Lipid-binding serum glycoprotein C-terminal domain-containing protein</fullName>
    </recommendedName>
</protein>